<evidence type="ECO:0000313" key="1">
    <source>
        <dbReference type="EMBL" id="CAL8137526.1"/>
    </source>
</evidence>
<keyword evidence="2" id="KW-1185">Reference proteome</keyword>
<sequence length="121" mass="14160">MVIIGMYTADHPAYGSGHWTHLFGHHSLVIKRSLTMSHVPILSRLIKPYLGKESGGVSTSASMVDMEWEQACKYADYVARYGQERRLQKFWLQYFGDEYPDWDKIVRTRTNRINPQPKKRK</sequence>
<organism evidence="1 2">
    <name type="scientific">Orchesella dallaii</name>
    <dbReference type="NCBI Taxonomy" id="48710"/>
    <lineage>
        <taxon>Eukaryota</taxon>
        <taxon>Metazoa</taxon>
        <taxon>Ecdysozoa</taxon>
        <taxon>Arthropoda</taxon>
        <taxon>Hexapoda</taxon>
        <taxon>Collembola</taxon>
        <taxon>Entomobryomorpha</taxon>
        <taxon>Entomobryoidea</taxon>
        <taxon>Orchesellidae</taxon>
        <taxon>Orchesellinae</taxon>
        <taxon>Orchesella</taxon>
    </lineage>
</organism>
<dbReference type="Proteomes" id="UP001642540">
    <property type="component" value="Unassembled WGS sequence"/>
</dbReference>
<proteinExistence type="predicted"/>
<gene>
    <name evidence="1" type="ORF">ODALV1_LOCUS26956</name>
</gene>
<comment type="caution">
    <text evidence="1">The sequence shown here is derived from an EMBL/GenBank/DDBJ whole genome shotgun (WGS) entry which is preliminary data.</text>
</comment>
<accession>A0ABP1RWE1</accession>
<reference evidence="1 2" key="1">
    <citation type="submission" date="2024-08" db="EMBL/GenBank/DDBJ databases">
        <authorList>
            <person name="Cucini C."/>
            <person name="Frati F."/>
        </authorList>
    </citation>
    <scope>NUCLEOTIDE SEQUENCE [LARGE SCALE GENOMIC DNA]</scope>
</reference>
<evidence type="ECO:0000313" key="2">
    <source>
        <dbReference type="Proteomes" id="UP001642540"/>
    </source>
</evidence>
<protein>
    <submittedName>
        <fullName evidence="1">Uncharacterized protein</fullName>
    </submittedName>
</protein>
<name>A0ABP1RWE1_9HEXA</name>
<dbReference type="EMBL" id="CAXLJM020000118">
    <property type="protein sequence ID" value="CAL8137526.1"/>
    <property type="molecule type" value="Genomic_DNA"/>
</dbReference>